<dbReference type="InterPro" id="IPR036249">
    <property type="entry name" value="Thioredoxin-like_sf"/>
</dbReference>
<keyword evidence="7" id="KW-1185">Reference proteome</keyword>
<dbReference type="GO" id="GO:0046872">
    <property type="term" value="F:metal ion binding"/>
    <property type="evidence" value="ECO:0007669"/>
    <property type="project" value="UniProtKB-KW"/>
</dbReference>
<sequence>MKGALSLVILISVVTYCQPKLDLGAPLPIGGDFSYPDKSGKMVSLKDFSEPVLLVFFGYTQCPDFCPNMLSKIKLAQSHLPSETKKSFRTIFISIDPVRDGSDVVQKYVEFYLDSSNGYSFPSEITAKLVKQYAAYVAETKDGSTIDHSTYVYVLDKNRKTRVLLKSTDTAEHFADTIKLLSSDSI</sequence>
<gene>
    <name evidence="6" type="ORF">EHQ58_05360</name>
</gene>
<feature type="disulfide bond" description="Redox-active" evidence="4">
    <location>
        <begin position="62"/>
        <end position="66"/>
    </location>
</feature>
<feature type="binding site" evidence="3">
    <location>
        <position position="66"/>
    </location>
    <ligand>
        <name>Cu cation</name>
        <dbReference type="ChEBI" id="CHEBI:23378"/>
    </ligand>
</feature>
<evidence type="ECO:0000256" key="3">
    <source>
        <dbReference type="PIRSR" id="PIRSR603782-1"/>
    </source>
</evidence>
<evidence type="ECO:0000256" key="1">
    <source>
        <dbReference type="ARBA" id="ARBA00010996"/>
    </source>
</evidence>
<comment type="caution">
    <text evidence="6">The sequence shown here is derived from an EMBL/GenBank/DDBJ whole genome shotgun (WGS) entry which is preliminary data.</text>
</comment>
<evidence type="ECO:0000256" key="4">
    <source>
        <dbReference type="PIRSR" id="PIRSR603782-2"/>
    </source>
</evidence>
<keyword evidence="4" id="KW-1015">Disulfide bond</keyword>
<name>A0A4R9K760_9LEPT</name>
<protein>
    <submittedName>
        <fullName evidence="6">SCO family protein</fullName>
    </submittedName>
</protein>
<dbReference type="OrthoDB" id="8550465at2"/>
<organism evidence="6 7">
    <name type="scientific">Leptospira ognonensis</name>
    <dbReference type="NCBI Taxonomy" id="2484945"/>
    <lineage>
        <taxon>Bacteria</taxon>
        <taxon>Pseudomonadati</taxon>
        <taxon>Spirochaetota</taxon>
        <taxon>Spirochaetia</taxon>
        <taxon>Leptospirales</taxon>
        <taxon>Leptospiraceae</taxon>
        <taxon>Leptospira</taxon>
    </lineage>
</organism>
<dbReference type="PANTHER" id="PTHR12151:SF25">
    <property type="entry name" value="LINALOOL DEHYDRATASE_ISOMERASE DOMAIN-CONTAINING PROTEIN"/>
    <property type="match status" value="1"/>
</dbReference>
<dbReference type="Gene3D" id="3.40.30.10">
    <property type="entry name" value="Glutaredoxin"/>
    <property type="match status" value="1"/>
</dbReference>
<dbReference type="InterPro" id="IPR013766">
    <property type="entry name" value="Thioredoxin_domain"/>
</dbReference>
<dbReference type="CDD" id="cd02968">
    <property type="entry name" value="SCO"/>
    <property type="match status" value="1"/>
</dbReference>
<evidence type="ECO:0000313" key="6">
    <source>
        <dbReference type="EMBL" id="TGL61210.1"/>
    </source>
</evidence>
<dbReference type="Proteomes" id="UP000297693">
    <property type="component" value="Unassembled WGS sequence"/>
</dbReference>
<dbReference type="PANTHER" id="PTHR12151">
    <property type="entry name" value="ELECTRON TRANSPORT PROTIN SCO1/SENC FAMILY MEMBER"/>
    <property type="match status" value="1"/>
</dbReference>
<feature type="domain" description="Thioredoxin" evidence="5">
    <location>
        <begin position="21"/>
        <end position="183"/>
    </location>
</feature>
<keyword evidence="2 3" id="KW-0186">Copper</keyword>
<keyword evidence="3" id="KW-0479">Metal-binding</keyword>
<proteinExistence type="inferred from homology"/>
<evidence type="ECO:0000259" key="5">
    <source>
        <dbReference type="PROSITE" id="PS51352"/>
    </source>
</evidence>
<dbReference type="SUPFAM" id="SSF52833">
    <property type="entry name" value="Thioredoxin-like"/>
    <property type="match status" value="1"/>
</dbReference>
<feature type="binding site" evidence="3">
    <location>
        <position position="148"/>
    </location>
    <ligand>
        <name>Cu cation</name>
        <dbReference type="ChEBI" id="CHEBI:23378"/>
    </ligand>
</feature>
<accession>A0A4R9K760</accession>
<dbReference type="PROSITE" id="PS51352">
    <property type="entry name" value="THIOREDOXIN_2"/>
    <property type="match status" value="1"/>
</dbReference>
<feature type="binding site" evidence="3">
    <location>
        <position position="62"/>
    </location>
    <ligand>
        <name>Cu cation</name>
        <dbReference type="ChEBI" id="CHEBI:23378"/>
    </ligand>
</feature>
<dbReference type="Pfam" id="PF02630">
    <property type="entry name" value="SCO1-SenC"/>
    <property type="match status" value="1"/>
</dbReference>
<dbReference type="EMBL" id="RQGD01000020">
    <property type="protein sequence ID" value="TGL61210.1"/>
    <property type="molecule type" value="Genomic_DNA"/>
</dbReference>
<reference evidence="6" key="1">
    <citation type="journal article" date="2019" name="PLoS Negl. Trop. Dis.">
        <title>Revisiting the worldwide diversity of Leptospira species in the environment.</title>
        <authorList>
            <person name="Vincent A.T."/>
            <person name="Schiettekatte O."/>
            <person name="Bourhy P."/>
            <person name="Veyrier F.J."/>
            <person name="Picardeau M."/>
        </authorList>
    </citation>
    <scope>NUCLEOTIDE SEQUENCE [LARGE SCALE GENOMIC DNA]</scope>
    <source>
        <strain evidence="6">201702476</strain>
    </source>
</reference>
<dbReference type="InterPro" id="IPR003782">
    <property type="entry name" value="SCO1/SenC"/>
</dbReference>
<evidence type="ECO:0000256" key="2">
    <source>
        <dbReference type="ARBA" id="ARBA00023008"/>
    </source>
</evidence>
<evidence type="ECO:0000313" key="7">
    <source>
        <dbReference type="Proteomes" id="UP000297693"/>
    </source>
</evidence>
<comment type="similarity">
    <text evidence="1">Belongs to the SCO1/2 family.</text>
</comment>
<dbReference type="AlphaFoldDB" id="A0A4R9K760"/>